<gene>
    <name evidence="1" type="ORF">FOKN1_0668</name>
</gene>
<evidence type="ECO:0000313" key="1">
    <source>
        <dbReference type="EMBL" id="BAZ93070.1"/>
    </source>
</evidence>
<sequence length="64" mass="7479">MQEQEPHRYSPALRTWFARLPRGRKIILVVFLIWFAQALPKWTAAITADGELAARIMKIFVTPR</sequence>
<dbReference type="Proteomes" id="UP000218765">
    <property type="component" value="Chromosome"/>
</dbReference>
<name>A0A1Z4VN68_9GAMM</name>
<proteinExistence type="predicted"/>
<accession>A0A1Z4VN68</accession>
<dbReference type="RefSeq" id="WP_096364734.1">
    <property type="nucleotide sequence ID" value="NZ_AP018052.1"/>
</dbReference>
<evidence type="ECO:0000313" key="2">
    <source>
        <dbReference type="Proteomes" id="UP000218765"/>
    </source>
</evidence>
<organism evidence="1 2">
    <name type="scientific">Thiohalobacter thiocyanaticus</name>
    <dbReference type="NCBI Taxonomy" id="585455"/>
    <lineage>
        <taxon>Bacteria</taxon>
        <taxon>Pseudomonadati</taxon>
        <taxon>Pseudomonadota</taxon>
        <taxon>Gammaproteobacteria</taxon>
        <taxon>Thiohalobacterales</taxon>
        <taxon>Thiohalobacteraceae</taxon>
        <taxon>Thiohalobacter</taxon>
    </lineage>
</organism>
<dbReference type="AlphaFoldDB" id="A0A1Z4VN68"/>
<dbReference type="KEGG" id="ttc:FOKN1_0668"/>
<dbReference type="EMBL" id="AP018052">
    <property type="protein sequence ID" value="BAZ93070.1"/>
    <property type="molecule type" value="Genomic_DNA"/>
</dbReference>
<dbReference type="OrthoDB" id="9914551at2"/>
<reference evidence="1 2" key="1">
    <citation type="submission" date="2017-05" db="EMBL/GenBank/DDBJ databases">
        <title>Thiocyanate degradation by Thiohalobacter thiocyanaticus FOKN1.</title>
        <authorList>
            <person name="Oshiki M."/>
            <person name="Fukushima T."/>
            <person name="Kawano S."/>
            <person name="Nakagawa J."/>
        </authorList>
    </citation>
    <scope>NUCLEOTIDE SEQUENCE [LARGE SCALE GENOMIC DNA]</scope>
    <source>
        <strain evidence="1 2">FOKN1</strain>
    </source>
</reference>
<protein>
    <submittedName>
        <fullName evidence="1">Cobalamin biosynthesis protein</fullName>
    </submittedName>
</protein>
<keyword evidence="2" id="KW-1185">Reference proteome</keyword>